<evidence type="ECO:0000256" key="4">
    <source>
        <dbReference type="ARBA" id="ARBA00036539"/>
    </source>
</evidence>
<dbReference type="PANTHER" id="PTHR23407:SF1">
    <property type="entry name" value="5-FORMYLTETRAHYDROFOLATE CYCLO-LIGASE"/>
    <property type="match status" value="1"/>
</dbReference>
<dbReference type="Proteomes" id="UP000076842">
    <property type="component" value="Unassembled WGS sequence"/>
</dbReference>
<comment type="similarity">
    <text evidence="1">Belongs to the 5-formyltetrahydrofolate cyclo-ligase family.</text>
</comment>
<dbReference type="AlphaFoldDB" id="A0A165KB23"/>
<evidence type="ECO:0000256" key="6">
    <source>
        <dbReference type="PIRSR" id="PIRSR006806-1"/>
    </source>
</evidence>
<organism evidence="7 8">
    <name type="scientific">Calocera cornea HHB12733</name>
    <dbReference type="NCBI Taxonomy" id="1353952"/>
    <lineage>
        <taxon>Eukaryota</taxon>
        <taxon>Fungi</taxon>
        <taxon>Dikarya</taxon>
        <taxon>Basidiomycota</taxon>
        <taxon>Agaricomycotina</taxon>
        <taxon>Dacrymycetes</taxon>
        <taxon>Dacrymycetales</taxon>
        <taxon>Dacrymycetaceae</taxon>
        <taxon>Calocera</taxon>
    </lineage>
</organism>
<dbReference type="InterPro" id="IPR002698">
    <property type="entry name" value="FTHF_cligase"/>
</dbReference>
<evidence type="ECO:0000313" key="7">
    <source>
        <dbReference type="EMBL" id="KZT62910.1"/>
    </source>
</evidence>
<dbReference type="GO" id="GO:0005524">
    <property type="term" value="F:ATP binding"/>
    <property type="evidence" value="ECO:0007669"/>
    <property type="project" value="UniProtKB-KW"/>
</dbReference>
<evidence type="ECO:0000256" key="2">
    <source>
        <dbReference type="ARBA" id="ARBA00022741"/>
    </source>
</evidence>
<keyword evidence="2 6" id="KW-0547">Nucleotide-binding</keyword>
<protein>
    <recommendedName>
        <fullName evidence="5">5-formyltetrahydrofolate cyclo-ligase</fullName>
        <ecNumber evidence="5">6.3.3.2</ecNumber>
    </recommendedName>
</protein>
<dbReference type="Pfam" id="PF01812">
    <property type="entry name" value="5-FTHF_cyc-lig"/>
    <property type="match status" value="1"/>
</dbReference>
<dbReference type="EC" id="6.3.3.2" evidence="5"/>
<name>A0A165KB23_9BASI</name>
<evidence type="ECO:0000256" key="3">
    <source>
        <dbReference type="ARBA" id="ARBA00022840"/>
    </source>
</evidence>
<dbReference type="PIRSF" id="PIRSF006806">
    <property type="entry name" value="FTHF_cligase"/>
    <property type="match status" value="1"/>
</dbReference>
<comment type="catalytic activity">
    <reaction evidence="4">
        <text>(6S)-5-formyl-5,6,7,8-tetrahydrofolate + ATP = (6R)-5,10-methenyltetrahydrofolate + ADP + phosphate</text>
        <dbReference type="Rhea" id="RHEA:10488"/>
        <dbReference type="ChEBI" id="CHEBI:30616"/>
        <dbReference type="ChEBI" id="CHEBI:43474"/>
        <dbReference type="ChEBI" id="CHEBI:57455"/>
        <dbReference type="ChEBI" id="CHEBI:57457"/>
        <dbReference type="ChEBI" id="CHEBI:456216"/>
        <dbReference type="EC" id="6.3.3.2"/>
    </reaction>
</comment>
<dbReference type="InParanoid" id="A0A165KB23"/>
<dbReference type="EMBL" id="KV423914">
    <property type="protein sequence ID" value="KZT62910.1"/>
    <property type="molecule type" value="Genomic_DNA"/>
</dbReference>
<evidence type="ECO:0000313" key="8">
    <source>
        <dbReference type="Proteomes" id="UP000076842"/>
    </source>
</evidence>
<feature type="binding site" evidence="6">
    <location>
        <position position="55"/>
    </location>
    <ligand>
        <name>substrate</name>
    </ligand>
</feature>
<dbReference type="PANTHER" id="PTHR23407">
    <property type="entry name" value="ATPASE INHIBITOR/5-FORMYLTETRAHYDROFOLATE CYCLO-LIGASE"/>
    <property type="match status" value="1"/>
</dbReference>
<feature type="binding site" evidence="6">
    <location>
        <position position="48"/>
    </location>
    <ligand>
        <name>substrate</name>
    </ligand>
</feature>
<proteinExistence type="inferred from homology"/>
<dbReference type="GO" id="GO:0035999">
    <property type="term" value="P:tetrahydrofolate interconversion"/>
    <property type="evidence" value="ECO:0007669"/>
    <property type="project" value="TreeGrafter"/>
</dbReference>
<dbReference type="FunCoup" id="A0A165KB23">
    <property type="interactions" value="183"/>
</dbReference>
<dbReference type="GO" id="GO:0030272">
    <property type="term" value="F:5-formyltetrahydrofolate cyclo-ligase activity"/>
    <property type="evidence" value="ECO:0007669"/>
    <property type="project" value="UniProtKB-EC"/>
</dbReference>
<evidence type="ECO:0000256" key="5">
    <source>
        <dbReference type="ARBA" id="ARBA00038966"/>
    </source>
</evidence>
<dbReference type="Gene3D" id="3.40.50.10420">
    <property type="entry name" value="NagB/RpiA/CoA transferase-like"/>
    <property type="match status" value="1"/>
</dbReference>
<dbReference type="GO" id="GO:0005739">
    <property type="term" value="C:mitochondrion"/>
    <property type="evidence" value="ECO:0007669"/>
    <property type="project" value="TreeGrafter"/>
</dbReference>
<dbReference type="STRING" id="1353952.A0A165KB23"/>
<dbReference type="OrthoDB" id="2015992at2759"/>
<sequence length="229" mass="25369">MKRALRAQVQEVLGKLSPARVAAQSEVITHNVLRSAAYQSSRAISCYLTMEHATEVETHALVLHALEAGKKVYVPRVNRRRYLPKGSQEAKAALDAGVAKWMSMLRLYSVQDMQTLQKNSWGIPEPGPTDGPDGQREDVLGPACEGLDLILMPGVAFDRNLGRVGHGAGFYDRWLSDYAKYKRQPKPTLMGLALLEQIVDRVPMEKNDWPLDQLVTPEGILPEGTLPEA</sequence>
<dbReference type="InterPro" id="IPR037171">
    <property type="entry name" value="NagB/RpiA_transferase-like"/>
</dbReference>
<feature type="binding site" evidence="6">
    <location>
        <begin position="2"/>
        <end position="6"/>
    </location>
    <ligand>
        <name>ATP</name>
        <dbReference type="ChEBI" id="CHEBI:30616"/>
    </ligand>
</feature>
<dbReference type="InterPro" id="IPR024185">
    <property type="entry name" value="FTHF_cligase-like_sf"/>
</dbReference>
<dbReference type="GO" id="GO:0009396">
    <property type="term" value="P:folic acid-containing compound biosynthetic process"/>
    <property type="evidence" value="ECO:0007669"/>
    <property type="project" value="TreeGrafter"/>
</dbReference>
<feature type="binding site" evidence="6">
    <location>
        <begin position="163"/>
        <end position="171"/>
    </location>
    <ligand>
        <name>ATP</name>
        <dbReference type="ChEBI" id="CHEBI:30616"/>
    </ligand>
</feature>
<evidence type="ECO:0000256" key="1">
    <source>
        <dbReference type="ARBA" id="ARBA00010638"/>
    </source>
</evidence>
<keyword evidence="8" id="KW-1185">Reference proteome</keyword>
<keyword evidence="3 6" id="KW-0067">ATP-binding</keyword>
<gene>
    <name evidence="7" type="ORF">CALCODRAFT_489443</name>
</gene>
<accession>A0A165KB23</accession>
<dbReference type="SUPFAM" id="SSF100950">
    <property type="entry name" value="NagB/RpiA/CoA transferase-like"/>
    <property type="match status" value="1"/>
</dbReference>
<reference evidence="7 8" key="1">
    <citation type="journal article" date="2016" name="Mol. Biol. Evol.">
        <title>Comparative Genomics of Early-Diverging Mushroom-Forming Fungi Provides Insights into the Origins of Lignocellulose Decay Capabilities.</title>
        <authorList>
            <person name="Nagy L.G."/>
            <person name="Riley R."/>
            <person name="Tritt A."/>
            <person name="Adam C."/>
            <person name="Daum C."/>
            <person name="Floudas D."/>
            <person name="Sun H."/>
            <person name="Yadav J.S."/>
            <person name="Pangilinan J."/>
            <person name="Larsson K.H."/>
            <person name="Matsuura K."/>
            <person name="Barry K."/>
            <person name="Labutti K."/>
            <person name="Kuo R."/>
            <person name="Ohm R.A."/>
            <person name="Bhattacharya S.S."/>
            <person name="Shirouzu T."/>
            <person name="Yoshinaga Y."/>
            <person name="Martin F.M."/>
            <person name="Grigoriev I.V."/>
            <person name="Hibbett D.S."/>
        </authorList>
    </citation>
    <scope>NUCLEOTIDE SEQUENCE [LARGE SCALE GENOMIC DNA]</scope>
    <source>
        <strain evidence="7 8">HHB12733</strain>
    </source>
</reference>
<keyword evidence="7" id="KW-0436">Ligase</keyword>